<dbReference type="CDD" id="cd00190">
    <property type="entry name" value="Tryp_SPc"/>
    <property type="match status" value="1"/>
</dbReference>
<dbReference type="OrthoDB" id="6428296at2759"/>
<dbReference type="PROSITE" id="PS00135">
    <property type="entry name" value="TRYPSIN_SER"/>
    <property type="match status" value="1"/>
</dbReference>
<keyword evidence="3" id="KW-1015">Disulfide bond</keyword>
<comment type="subcellular location">
    <subcellularLocation>
        <location evidence="1">Secreted</location>
    </subcellularLocation>
</comment>
<evidence type="ECO:0000259" key="5">
    <source>
        <dbReference type="PROSITE" id="PS50240"/>
    </source>
</evidence>
<evidence type="ECO:0000313" key="8">
    <source>
        <dbReference type="Proteomes" id="UP000070412"/>
    </source>
</evidence>
<dbReference type="AlphaFoldDB" id="A0A834RDA6"/>
<protein>
    <submittedName>
        <fullName evidence="6">Proclotting enzyme</fullName>
    </submittedName>
</protein>
<keyword evidence="4" id="KW-0645">Protease</keyword>
<dbReference type="FunFam" id="2.40.10.10:FF:000047">
    <property type="entry name" value="Trypsin eta"/>
    <property type="match status" value="1"/>
</dbReference>
<dbReference type="Gene3D" id="2.40.10.10">
    <property type="entry name" value="Trypsin-like serine proteases"/>
    <property type="match status" value="1"/>
</dbReference>
<dbReference type="InterPro" id="IPR018114">
    <property type="entry name" value="TRYPSIN_HIS"/>
</dbReference>
<dbReference type="InterPro" id="IPR033116">
    <property type="entry name" value="TRYPSIN_SER"/>
</dbReference>
<dbReference type="InterPro" id="IPR043504">
    <property type="entry name" value="Peptidase_S1_PA_chymotrypsin"/>
</dbReference>
<evidence type="ECO:0000256" key="2">
    <source>
        <dbReference type="ARBA" id="ARBA00022525"/>
    </source>
</evidence>
<dbReference type="SUPFAM" id="SSF50494">
    <property type="entry name" value="Trypsin-like serine proteases"/>
    <property type="match status" value="1"/>
</dbReference>
<keyword evidence="4" id="KW-0378">Hydrolase</keyword>
<organism evidence="6">
    <name type="scientific">Sarcoptes scabiei</name>
    <name type="common">Itch mite</name>
    <name type="synonym">Acarus scabiei</name>
    <dbReference type="NCBI Taxonomy" id="52283"/>
    <lineage>
        <taxon>Eukaryota</taxon>
        <taxon>Metazoa</taxon>
        <taxon>Ecdysozoa</taxon>
        <taxon>Arthropoda</taxon>
        <taxon>Chelicerata</taxon>
        <taxon>Arachnida</taxon>
        <taxon>Acari</taxon>
        <taxon>Acariformes</taxon>
        <taxon>Sarcoptiformes</taxon>
        <taxon>Astigmata</taxon>
        <taxon>Psoroptidia</taxon>
        <taxon>Sarcoptoidea</taxon>
        <taxon>Sarcoptidae</taxon>
        <taxon>Sarcoptinae</taxon>
        <taxon>Sarcoptes</taxon>
    </lineage>
</organism>
<evidence type="ECO:0000313" key="6">
    <source>
        <dbReference type="EMBL" id="KAF7495144.1"/>
    </source>
</evidence>
<dbReference type="Pfam" id="PF00089">
    <property type="entry name" value="Trypsin"/>
    <property type="match status" value="1"/>
</dbReference>
<proteinExistence type="predicted"/>
<dbReference type="GO" id="GO:0005576">
    <property type="term" value="C:extracellular region"/>
    <property type="evidence" value="ECO:0007669"/>
    <property type="project" value="UniProtKB-SubCell"/>
</dbReference>
<dbReference type="InterPro" id="IPR001254">
    <property type="entry name" value="Trypsin_dom"/>
</dbReference>
<dbReference type="PROSITE" id="PS50240">
    <property type="entry name" value="TRYPSIN_DOM"/>
    <property type="match status" value="1"/>
</dbReference>
<dbReference type="InterPro" id="IPR001314">
    <property type="entry name" value="Peptidase_S1A"/>
</dbReference>
<keyword evidence="4" id="KW-0720">Serine protease</keyword>
<evidence type="ECO:0000256" key="3">
    <source>
        <dbReference type="ARBA" id="ARBA00023157"/>
    </source>
</evidence>
<evidence type="ECO:0000313" key="7">
    <source>
        <dbReference type="EnsemblMetazoa" id="KAF7495144.1"/>
    </source>
</evidence>
<dbReference type="EMBL" id="WVUK01000050">
    <property type="protein sequence ID" value="KAF7495144.1"/>
    <property type="molecule type" value="Genomic_DNA"/>
</dbReference>
<dbReference type="EnsemblMetazoa" id="SSS_3631s_mrna">
    <property type="protein sequence ID" value="KAF7495144.1"/>
    <property type="gene ID" value="SSS_3631"/>
</dbReference>
<dbReference type="PROSITE" id="PS00134">
    <property type="entry name" value="TRYPSIN_HIS"/>
    <property type="match status" value="1"/>
</dbReference>
<dbReference type="GO" id="GO:0004252">
    <property type="term" value="F:serine-type endopeptidase activity"/>
    <property type="evidence" value="ECO:0007669"/>
    <property type="project" value="InterPro"/>
</dbReference>
<reference evidence="6" key="2">
    <citation type="submission" date="2020-01" db="EMBL/GenBank/DDBJ databases">
        <authorList>
            <person name="Korhonen P.K.K."/>
            <person name="Guangxu M.G."/>
            <person name="Wang T.W."/>
            <person name="Stroehlein A.J.S."/>
            <person name="Young N.D."/>
            <person name="Ang C.-S.A."/>
            <person name="Fernando D.W.F."/>
            <person name="Lu H.L."/>
            <person name="Taylor S.T."/>
            <person name="Ehtesham M.E.M."/>
            <person name="Najaraj S.H.N."/>
            <person name="Harsha G.H.G."/>
            <person name="Madugundu A.M."/>
            <person name="Renuse S.R."/>
            <person name="Holt D.H."/>
            <person name="Pandey A.P."/>
            <person name="Papenfuss A.P."/>
            <person name="Gasser R.B.G."/>
            <person name="Fischer K.F."/>
        </authorList>
    </citation>
    <scope>NUCLEOTIDE SEQUENCE</scope>
    <source>
        <strain evidence="6">SSS_KF_BRIS2020</strain>
    </source>
</reference>
<dbReference type="Proteomes" id="UP000070412">
    <property type="component" value="Unassembled WGS sequence"/>
</dbReference>
<name>A0A834RDA6_SARSC</name>
<keyword evidence="2" id="KW-0964">Secreted</keyword>
<evidence type="ECO:0000256" key="4">
    <source>
        <dbReference type="RuleBase" id="RU363034"/>
    </source>
</evidence>
<sequence>MCDKIWFLILSIVFINVQLISLISSNPIDQSLLNSTSELPKDVFENRSLISIIDHILSFGDPHQCATAQGQAGICTVGRCPNLGNFTSIGCNGLSSFMKCCPLEEAVERYPLQIPNLSIDCGQRLVQPGSLIVGGKESDPYTWPWAVALYRVRNGRKIFQCGASIISDRYILTAAHCVVRNKEKSIDPKNFVVKVGAHDLRNSGVFKLLDAVIVHENYNAQYHNDDIALLRLKISLDFENELRVGPVCLPSPGSDMDVREGTPTTMIGWGLHDPMDFTPSSQLYQVTVPVYNKEECRQTYTKLLNPNNYFDFDNVICAAHREGGKDTCQGDSGGPMLLSMPNGQHYQIGIVSFGYGCAKKGYPGVYTYVPNYLKWIGAHMD</sequence>
<dbReference type="GO" id="GO:0016485">
    <property type="term" value="P:protein processing"/>
    <property type="evidence" value="ECO:0007669"/>
    <property type="project" value="UniProtKB-ARBA"/>
</dbReference>
<reference evidence="8" key="1">
    <citation type="journal article" date="2020" name="PLoS Negl. Trop. Dis.">
        <title>High-quality nuclear genome for Sarcoptes scabiei-A critical resource for a neglected parasite.</title>
        <authorList>
            <person name="Korhonen P.K."/>
            <person name="Gasser R.B."/>
            <person name="Ma G."/>
            <person name="Wang T."/>
            <person name="Stroehlein A.J."/>
            <person name="Young N.D."/>
            <person name="Ang C.S."/>
            <person name="Fernando D.D."/>
            <person name="Lu H.C."/>
            <person name="Taylor S."/>
            <person name="Reynolds S.L."/>
            <person name="Mofiz E."/>
            <person name="Najaraj S.H."/>
            <person name="Gowda H."/>
            <person name="Madugundu A."/>
            <person name="Renuse S."/>
            <person name="Holt D."/>
            <person name="Pandey A."/>
            <person name="Papenfuss A.T."/>
            <person name="Fischer K."/>
        </authorList>
    </citation>
    <scope>NUCLEOTIDE SEQUENCE [LARGE SCALE GENOMIC DNA]</scope>
</reference>
<dbReference type="PANTHER" id="PTHR24252">
    <property type="entry name" value="ACROSIN-RELATED"/>
    <property type="match status" value="1"/>
</dbReference>
<feature type="domain" description="Peptidase S1" evidence="5">
    <location>
        <begin position="132"/>
        <end position="381"/>
    </location>
</feature>
<gene>
    <name evidence="6" type="ORF">SSS_3631</name>
</gene>
<dbReference type="SMART" id="SM00020">
    <property type="entry name" value="Tryp_SPc"/>
    <property type="match status" value="1"/>
</dbReference>
<dbReference type="InterPro" id="IPR009003">
    <property type="entry name" value="Peptidase_S1_PA"/>
</dbReference>
<keyword evidence="8" id="KW-1185">Reference proteome</keyword>
<dbReference type="PRINTS" id="PR00722">
    <property type="entry name" value="CHYMOTRYPSIN"/>
</dbReference>
<dbReference type="PANTHER" id="PTHR24252:SF7">
    <property type="entry name" value="HYALIN"/>
    <property type="match status" value="1"/>
</dbReference>
<accession>A0A834RDA6</accession>
<reference evidence="7" key="3">
    <citation type="submission" date="2022-06" db="UniProtKB">
        <authorList>
            <consortium name="EnsemblMetazoa"/>
        </authorList>
    </citation>
    <scope>IDENTIFICATION</scope>
</reference>
<evidence type="ECO:0000256" key="1">
    <source>
        <dbReference type="ARBA" id="ARBA00004613"/>
    </source>
</evidence>